<protein>
    <submittedName>
        <fullName evidence="1">Uncharacterized protein</fullName>
    </submittedName>
</protein>
<sequence>MTDVAEKFGMKILEPPFAMREVDFEFTYHKKYQNNAEHKALRDQLRALLNQS</sequence>
<evidence type="ECO:0000313" key="1">
    <source>
        <dbReference type="EMBL" id="GAM65601.1"/>
    </source>
</evidence>
<name>A0A0B8PGZ5_9VIBR</name>
<dbReference type="EMBL" id="BBSA01000022">
    <property type="protein sequence ID" value="GAM65601.1"/>
    <property type="molecule type" value="Genomic_DNA"/>
</dbReference>
<comment type="caution">
    <text evidence="1">The sequence shown here is derived from an EMBL/GenBank/DDBJ whole genome shotgun (WGS) entry which is preliminary data.</text>
</comment>
<reference evidence="1 2" key="2">
    <citation type="submission" date="2015-01" db="EMBL/GenBank/DDBJ databases">
        <authorList>
            <consortium name="NBRP consortium"/>
            <person name="Sawabe T."/>
            <person name="Meirelles P."/>
            <person name="Feng G."/>
            <person name="Sayaka M."/>
            <person name="Hattori M."/>
            <person name="Ohkuma M."/>
        </authorList>
    </citation>
    <scope>NUCLEOTIDE SEQUENCE [LARGE SCALE GENOMIC DNA]</scope>
    <source>
        <strain evidence="1 2">JCM19232</strain>
    </source>
</reference>
<organism evidence="1 2">
    <name type="scientific">Vibrio ishigakensis</name>
    <dbReference type="NCBI Taxonomy" id="1481914"/>
    <lineage>
        <taxon>Bacteria</taxon>
        <taxon>Pseudomonadati</taxon>
        <taxon>Pseudomonadota</taxon>
        <taxon>Gammaproteobacteria</taxon>
        <taxon>Vibrionales</taxon>
        <taxon>Vibrionaceae</taxon>
        <taxon>Vibrio</taxon>
    </lineage>
</organism>
<dbReference type="AlphaFoldDB" id="A0A0B8PGZ5"/>
<gene>
    <name evidence="1" type="ORF">JCM19232_2848</name>
</gene>
<reference evidence="1 2" key="1">
    <citation type="submission" date="2015-01" db="EMBL/GenBank/DDBJ databases">
        <title>Vibrio sp. C5 JCM 19232 whole genome shotgun sequence.</title>
        <authorList>
            <person name="Sawabe T."/>
            <person name="Meirelles P."/>
            <person name="Feng G."/>
            <person name="Sayaka M."/>
            <person name="Hattori M."/>
            <person name="Ohkuma M."/>
        </authorList>
    </citation>
    <scope>NUCLEOTIDE SEQUENCE [LARGE SCALE GENOMIC DNA]</scope>
    <source>
        <strain evidence="1 2">JCM19232</strain>
    </source>
</reference>
<accession>A0A0B8PGZ5</accession>
<dbReference type="Proteomes" id="UP000031670">
    <property type="component" value="Unassembled WGS sequence"/>
</dbReference>
<evidence type="ECO:0000313" key="2">
    <source>
        <dbReference type="Proteomes" id="UP000031670"/>
    </source>
</evidence>
<proteinExistence type="predicted"/>